<dbReference type="Proteomes" id="UP000199045">
    <property type="component" value="Unassembled WGS sequence"/>
</dbReference>
<name>A0A1G7HTX4_CHIFI</name>
<keyword evidence="1" id="KW-0812">Transmembrane</keyword>
<evidence type="ECO:0000313" key="2">
    <source>
        <dbReference type="EMBL" id="SDF03704.1"/>
    </source>
</evidence>
<proteinExistence type="predicted"/>
<keyword evidence="1" id="KW-0472">Membrane</keyword>
<gene>
    <name evidence="2" type="ORF">SAMN04488121_101595</name>
</gene>
<keyword evidence="1" id="KW-1133">Transmembrane helix</keyword>
<protein>
    <submittedName>
        <fullName evidence="2">Uncharacterized protein</fullName>
    </submittedName>
</protein>
<sequence length="42" mass="4956">MLYKKETARKRAVTSPFIFYPPIIVSFYAAALNFQVIVYRNQ</sequence>
<reference evidence="2 3" key="1">
    <citation type="submission" date="2016-10" db="EMBL/GenBank/DDBJ databases">
        <authorList>
            <person name="de Groot N.N."/>
        </authorList>
    </citation>
    <scope>NUCLEOTIDE SEQUENCE [LARGE SCALE GENOMIC DNA]</scope>
    <source>
        <strain evidence="2 3">DSM 527</strain>
    </source>
</reference>
<dbReference type="AlphaFoldDB" id="A0A1G7HTX4"/>
<evidence type="ECO:0000256" key="1">
    <source>
        <dbReference type="SAM" id="Phobius"/>
    </source>
</evidence>
<dbReference type="EMBL" id="FNBN01000001">
    <property type="protein sequence ID" value="SDF03704.1"/>
    <property type="molecule type" value="Genomic_DNA"/>
</dbReference>
<evidence type="ECO:0000313" key="3">
    <source>
        <dbReference type="Proteomes" id="UP000199045"/>
    </source>
</evidence>
<feature type="transmembrane region" description="Helical" evidence="1">
    <location>
        <begin position="20"/>
        <end position="39"/>
    </location>
</feature>
<organism evidence="2 3">
    <name type="scientific">Chitinophaga filiformis</name>
    <name type="common">Myxococcus filiformis</name>
    <name type="synonym">Flexibacter filiformis</name>
    <dbReference type="NCBI Taxonomy" id="104663"/>
    <lineage>
        <taxon>Bacteria</taxon>
        <taxon>Pseudomonadati</taxon>
        <taxon>Bacteroidota</taxon>
        <taxon>Chitinophagia</taxon>
        <taxon>Chitinophagales</taxon>
        <taxon>Chitinophagaceae</taxon>
        <taxon>Chitinophaga</taxon>
    </lineage>
</organism>
<accession>A0A1G7HTX4</accession>